<evidence type="ECO:0000313" key="1">
    <source>
        <dbReference type="EMBL" id="GAH37019.1"/>
    </source>
</evidence>
<dbReference type="EMBL" id="BARU01014808">
    <property type="protein sequence ID" value="GAH37019.1"/>
    <property type="molecule type" value="Genomic_DNA"/>
</dbReference>
<feature type="non-terminal residue" evidence="1">
    <location>
        <position position="1"/>
    </location>
</feature>
<name>X1G659_9ZZZZ</name>
<organism evidence="1">
    <name type="scientific">marine sediment metagenome</name>
    <dbReference type="NCBI Taxonomy" id="412755"/>
    <lineage>
        <taxon>unclassified sequences</taxon>
        <taxon>metagenomes</taxon>
        <taxon>ecological metagenomes</taxon>
    </lineage>
</organism>
<accession>X1G659</accession>
<sequence>VIQDNDILATLGEVDGGRQPDRARPHHHDRVLRWRRRRAVLIRVTAVTELDHGSGTHSFPPIFGEIRLRYSVRRISLMCNYIDRAHLSRQHRCVVP</sequence>
<comment type="caution">
    <text evidence="1">The sequence shown here is derived from an EMBL/GenBank/DDBJ whole genome shotgun (WGS) entry which is preliminary data.</text>
</comment>
<gene>
    <name evidence="1" type="ORF">S03H2_25905</name>
</gene>
<proteinExistence type="predicted"/>
<reference evidence="1" key="1">
    <citation type="journal article" date="2014" name="Front. Microbiol.">
        <title>High frequency of phylogenetically diverse reductive dehalogenase-homologous genes in deep subseafloor sedimentary metagenomes.</title>
        <authorList>
            <person name="Kawai M."/>
            <person name="Futagami T."/>
            <person name="Toyoda A."/>
            <person name="Takaki Y."/>
            <person name="Nishi S."/>
            <person name="Hori S."/>
            <person name="Arai W."/>
            <person name="Tsubouchi T."/>
            <person name="Morono Y."/>
            <person name="Uchiyama I."/>
            <person name="Ito T."/>
            <person name="Fujiyama A."/>
            <person name="Inagaki F."/>
            <person name="Takami H."/>
        </authorList>
    </citation>
    <scope>NUCLEOTIDE SEQUENCE</scope>
    <source>
        <strain evidence="1">Expedition CK06-06</strain>
    </source>
</reference>
<dbReference type="AlphaFoldDB" id="X1G659"/>
<protein>
    <submittedName>
        <fullName evidence="1">Uncharacterized protein</fullName>
    </submittedName>
</protein>